<dbReference type="Proteomes" id="UP000607197">
    <property type="component" value="Unassembled WGS sequence"/>
</dbReference>
<comment type="caution">
    <text evidence="4">The sequence shown here is derived from an EMBL/GenBank/DDBJ whole genome shotgun (WGS) entry which is preliminary data.</text>
</comment>
<keyword evidence="1" id="KW-0809">Transit peptide</keyword>
<reference evidence="4" key="2">
    <citation type="submission" date="2020-09" db="EMBL/GenBank/DDBJ databases">
        <authorList>
            <person name="Sun Q."/>
            <person name="Ohkuma M."/>
        </authorList>
    </citation>
    <scope>NUCLEOTIDE SEQUENCE</scope>
    <source>
        <strain evidence="4">JCM 19596</strain>
    </source>
</reference>
<protein>
    <submittedName>
        <fullName evidence="4">Glycine cleavage system protein T</fullName>
    </submittedName>
</protein>
<dbReference type="OrthoDB" id="299960at2157"/>
<dbReference type="PANTHER" id="PTHR43757:SF2">
    <property type="entry name" value="AMINOMETHYLTRANSFERASE, MITOCHONDRIAL"/>
    <property type="match status" value="1"/>
</dbReference>
<dbReference type="PIRSF" id="PIRSF006487">
    <property type="entry name" value="GcvT"/>
    <property type="match status" value="1"/>
</dbReference>
<reference evidence="4" key="1">
    <citation type="journal article" date="2014" name="Int. J. Syst. Evol. Microbiol.">
        <title>Complete genome sequence of Corynebacterium casei LMG S-19264T (=DSM 44701T), isolated from a smear-ripened cheese.</title>
        <authorList>
            <consortium name="US DOE Joint Genome Institute (JGI-PGF)"/>
            <person name="Walter F."/>
            <person name="Albersmeier A."/>
            <person name="Kalinowski J."/>
            <person name="Ruckert C."/>
        </authorList>
    </citation>
    <scope>NUCLEOTIDE SEQUENCE</scope>
    <source>
        <strain evidence="4">JCM 19596</strain>
    </source>
</reference>
<dbReference type="InterPro" id="IPR028896">
    <property type="entry name" value="GcvT/YgfZ/DmdA"/>
</dbReference>
<gene>
    <name evidence="4" type="ORF">GCM10009039_29790</name>
</gene>
<dbReference type="SUPFAM" id="SSF103025">
    <property type="entry name" value="Folate-binding domain"/>
    <property type="match status" value="1"/>
</dbReference>
<dbReference type="AlphaFoldDB" id="A0A830F751"/>
<dbReference type="NCBIfam" id="TIGR03317">
    <property type="entry name" value="ygfZ_signature"/>
    <property type="match status" value="1"/>
</dbReference>
<organism evidence="4 5">
    <name type="scientific">Halocalculus aciditolerans</name>
    <dbReference type="NCBI Taxonomy" id="1383812"/>
    <lineage>
        <taxon>Archaea</taxon>
        <taxon>Methanobacteriati</taxon>
        <taxon>Methanobacteriota</taxon>
        <taxon>Stenosarchaea group</taxon>
        <taxon>Halobacteria</taxon>
        <taxon>Halobacteriales</taxon>
        <taxon>Halobacteriaceae</taxon>
        <taxon>Halocalculus</taxon>
    </lineage>
</organism>
<evidence type="ECO:0000256" key="2">
    <source>
        <dbReference type="PIRSR" id="PIRSR006487-1"/>
    </source>
</evidence>
<dbReference type="EMBL" id="BMPG01000005">
    <property type="protein sequence ID" value="GGL69830.1"/>
    <property type="molecule type" value="Genomic_DNA"/>
</dbReference>
<proteinExistence type="predicted"/>
<keyword evidence="5" id="KW-1185">Reference proteome</keyword>
<dbReference type="InterPro" id="IPR006222">
    <property type="entry name" value="GCVT_N"/>
</dbReference>
<feature type="domain" description="GCVT N-terminal" evidence="3">
    <location>
        <begin position="5"/>
        <end position="252"/>
    </location>
</feature>
<sequence>MTLIRDTHADYGASFETVGGREYPAEYGRSNRAHRAVRNVVGVTETPYGVVTVSGDDRHEFVNDAVTNEVPTEDGAGCRCFLLDPQGGIEYELTVWVTADSLLVFTPPGRASDLAGEWSEKVFIQDVSVEAATEQFGTFGVHGPKATEKVASVLHGATAPEDAFTFVRGRTADIGVNVARLDDPTGDEGYEVFCAAADAEPVFSTLVTNGLNATPFGRTVYEALTLEAGTPLFDTELEGKIPNVAGQDAAVDYEKGCFVGQEVVSRVHNRGRPSERLVGVSFERDSDVAPGPLDDTNGEITRVADSPMRDATLAFAYVPFTFEDPYVTRDGETGAIEKLPFVETESRSGRTPQYD</sequence>
<dbReference type="Pfam" id="PF01571">
    <property type="entry name" value="GCV_T"/>
    <property type="match status" value="1"/>
</dbReference>
<accession>A0A830F751</accession>
<evidence type="ECO:0000256" key="1">
    <source>
        <dbReference type="ARBA" id="ARBA00022946"/>
    </source>
</evidence>
<name>A0A830F751_9EURY</name>
<dbReference type="PANTHER" id="PTHR43757">
    <property type="entry name" value="AMINOMETHYLTRANSFERASE"/>
    <property type="match status" value="1"/>
</dbReference>
<dbReference type="Gene3D" id="3.30.1360.120">
    <property type="entry name" value="Probable tRNA modification gtpase trme, domain 1"/>
    <property type="match status" value="1"/>
</dbReference>
<feature type="binding site" evidence="2">
    <location>
        <position position="191"/>
    </location>
    <ligand>
        <name>substrate</name>
    </ligand>
</feature>
<evidence type="ECO:0000313" key="5">
    <source>
        <dbReference type="Proteomes" id="UP000607197"/>
    </source>
</evidence>
<dbReference type="RefSeq" id="WP_188980353.1">
    <property type="nucleotide sequence ID" value="NZ_BMPG01000005.1"/>
</dbReference>
<dbReference type="InterPro" id="IPR017703">
    <property type="entry name" value="YgfZ/GCV_T_CS"/>
</dbReference>
<evidence type="ECO:0000259" key="3">
    <source>
        <dbReference type="Pfam" id="PF01571"/>
    </source>
</evidence>
<dbReference type="InterPro" id="IPR027266">
    <property type="entry name" value="TrmE/GcvT-like"/>
</dbReference>
<evidence type="ECO:0000313" key="4">
    <source>
        <dbReference type="EMBL" id="GGL69830.1"/>
    </source>
</evidence>